<organism evidence="1">
    <name type="scientific">Photinus pyralis</name>
    <name type="common">Common eastern firefly</name>
    <name type="synonym">Lampyris pyralis</name>
    <dbReference type="NCBI Taxonomy" id="7054"/>
    <lineage>
        <taxon>Eukaryota</taxon>
        <taxon>Metazoa</taxon>
        <taxon>Ecdysozoa</taxon>
        <taxon>Arthropoda</taxon>
        <taxon>Hexapoda</taxon>
        <taxon>Insecta</taxon>
        <taxon>Pterygota</taxon>
        <taxon>Neoptera</taxon>
        <taxon>Endopterygota</taxon>
        <taxon>Coleoptera</taxon>
        <taxon>Polyphaga</taxon>
        <taxon>Elateriformia</taxon>
        <taxon>Elateroidea</taxon>
        <taxon>Lampyridae</taxon>
        <taxon>Lampyrinae</taxon>
        <taxon>Photinus</taxon>
    </lineage>
</organism>
<proteinExistence type="predicted"/>
<protein>
    <submittedName>
        <fullName evidence="1">Uncharacterized protein</fullName>
    </submittedName>
</protein>
<sequence length="109" mass="12066">MAKGRISKLKSRIYLVNTVYYPSWKDTVYEHGGGKISQRLGLLPSLIIQKREAGRLSDMYGKAVGGNAMTGKDGTVAHVARSATMHVLARRLWKHLAKTVSPKAMGRRD</sequence>
<evidence type="ECO:0000313" key="1">
    <source>
        <dbReference type="EMBL" id="JAV90348.1"/>
    </source>
</evidence>
<dbReference type="EMBL" id="GEZM01018121">
    <property type="protein sequence ID" value="JAV90348.1"/>
    <property type="molecule type" value="Transcribed_RNA"/>
</dbReference>
<accession>A0A1Y1MYW9</accession>
<dbReference type="AlphaFoldDB" id="A0A1Y1MYW9"/>
<reference evidence="1" key="1">
    <citation type="journal article" date="2016" name="Sci. Rep.">
        <title>Molecular characterization of firefly nuptial gifts: a multi-omics approach sheds light on postcopulatory sexual selection.</title>
        <authorList>
            <person name="Al-Wathiqui N."/>
            <person name="Fallon T.R."/>
            <person name="South A."/>
            <person name="Weng J.K."/>
            <person name="Lewis S.M."/>
        </authorList>
    </citation>
    <scope>NUCLEOTIDE SEQUENCE</scope>
</reference>
<name>A0A1Y1MYW9_PHOPY</name>